<dbReference type="InterPro" id="IPR036880">
    <property type="entry name" value="Kunitz_BPTI_sf"/>
</dbReference>
<evidence type="ECO:0000256" key="5">
    <source>
        <dbReference type="ARBA" id="ARBA00023157"/>
    </source>
</evidence>
<organism evidence="8 9">
    <name type="scientific">Aldrovandia affinis</name>
    <dbReference type="NCBI Taxonomy" id="143900"/>
    <lineage>
        <taxon>Eukaryota</taxon>
        <taxon>Metazoa</taxon>
        <taxon>Chordata</taxon>
        <taxon>Craniata</taxon>
        <taxon>Vertebrata</taxon>
        <taxon>Euteleostomi</taxon>
        <taxon>Actinopterygii</taxon>
        <taxon>Neopterygii</taxon>
        <taxon>Teleostei</taxon>
        <taxon>Notacanthiformes</taxon>
        <taxon>Halosauridae</taxon>
        <taxon>Aldrovandia</taxon>
    </lineage>
</organism>
<dbReference type="Pfam" id="PF00014">
    <property type="entry name" value="Kunitz_BPTI"/>
    <property type="match status" value="1"/>
</dbReference>
<comment type="caution">
    <text evidence="8">The sequence shown here is derived from an EMBL/GenBank/DDBJ whole genome shotgun (WGS) entry which is preliminary data.</text>
</comment>
<dbReference type="FunFam" id="4.10.410.10:FF:000017">
    <property type="entry name" value="papilin isoform X2"/>
    <property type="match status" value="1"/>
</dbReference>
<evidence type="ECO:0000256" key="2">
    <source>
        <dbReference type="ARBA" id="ARBA00022525"/>
    </source>
</evidence>
<evidence type="ECO:0000256" key="3">
    <source>
        <dbReference type="ARBA" id="ARBA00022729"/>
    </source>
</evidence>
<feature type="domain" description="BPTI/Kunitz inhibitor" evidence="7">
    <location>
        <begin position="390"/>
        <end position="440"/>
    </location>
</feature>
<dbReference type="GO" id="GO:0007179">
    <property type="term" value="P:transforming growth factor beta receptor signaling pathway"/>
    <property type="evidence" value="ECO:0007669"/>
    <property type="project" value="TreeGrafter"/>
</dbReference>
<dbReference type="SMART" id="SM00209">
    <property type="entry name" value="TSP1"/>
    <property type="match status" value="1"/>
</dbReference>
<keyword evidence="9" id="KW-1185">Reference proteome</keyword>
<dbReference type="PANTHER" id="PTHR45938:SF11">
    <property type="entry name" value="WAP, KAZAL, IMMUNOGLOBULIN, KUNITZ AND NTR DOMAIN-CONTAINING PROTEIN 2-LIKE"/>
    <property type="match status" value="1"/>
</dbReference>
<dbReference type="PROSITE" id="PS00280">
    <property type="entry name" value="BPTI_KUNITZ_1"/>
    <property type="match status" value="1"/>
</dbReference>
<comment type="subcellular location">
    <subcellularLocation>
        <location evidence="1">Secreted</location>
    </subcellularLocation>
</comment>
<dbReference type="Pfam" id="PF19030">
    <property type="entry name" value="TSP1_ADAMTS"/>
    <property type="match status" value="1"/>
</dbReference>
<evidence type="ECO:0000313" key="8">
    <source>
        <dbReference type="EMBL" id="KAJ8383878.1"/>
    </source>
</evidence>
<keyword evidence="2" id="KW-0964">Secreted</keyword>
<dbReference type="PROSITE" id="PS50279">
    <property type="entry name" value="BPTI_KUNITZ_2"/>
    <property type="match status" value="1"/>
</dbReference>
<dbReference type="CDD" id="cd22635">
    <property type="entry name" value="Kunitz_papilin"/>
    <property type="match status" value="1"/>
</dbReference>
<feature type="chain" id="PRO_5042147010" description="BPTI/Kunitz inhibitor domain-containing protein" evidence="6">
    <location>
        <begin position="17"/>
        <end position="507"/>
    </location>
</feature>
<evidence type="ECO:0000313" key="9">
    <source>
        <dbReference type="Proteomes" id="UP001221898"/>
    </source>
</evidence>
<dbReference type="SUPFAM" id="SSF82895">
    <property type="entry name" value="TSP-1 type 1 repeat"/>
    <property type="match status" value="1"/>
</dbReference>
<dbReference type="GO" id="GO:0050431">
    <property type="term" value="F:transforming growth factor beta binding"/>
    <property type="evidence" value="ECO:0007669"/>
    <property type="project" value="TreeGrafter"/>
</dbReference>
<reference evidence="8" key="1">
    <citation type="journal article" date="2023" name="Science">
        <title>Genome structures resolve the early diversification of teleost fishes.</title>
        <authorList>
            <person name="Parey E."/>
            <person name="Louis A."/>
            <person name="Montfort J."/>
            <person name="Bouchez O."/>
            <person name="Roques C."/>
            <person name="Iampietro C."/>
            <person name="Lluch J."/>
            <person name="Castinel A."/>
            <person name="Donnadieu C."/>
            <person name="Desvignes T."/>
            <person name="Floi Bucao C."/>
            <person name="Jouanno E."/>
            <person name="Wen M."/>
            <person name="Mejri S."/>
            <person name="Dirks R."/>
            <person name="Jansen H."/>
            <person name="Henkel C."/>
            <person name="Chen W.J."/>
            <person name="Zahm M."/>
            <person name="Cabau C."/>
            <person name="Klopp C."/>
            <person name="Thompson A.W."/>
            <person name="Robinson-Rechavi M."/>
            <person name="Braasch I."/>
            <person name="Lecointre G."/>
            <person name="Bobe J."/>
            <person name="Postlethwait J.H."/>
            <person name="Berthelot C."/>
            <person name="Roest Crollius H."/>
            <person name="Guiguen Y."/>
        </authorList>
    </citation>
    <scope>NUCLEOTIDE SEQUENCE</scope>
    <source>
        <strain evidence="8">NC1722</strain>
    </source>
</reference>
<dbReference type="InterPro" id="IPR036383">
    <property type="entry name" value="TSP1_rpt_sf"/>
</dbReference>
<evidence type="ECO:0000259" key="7">
    <source>
        <dbReference type="PROSITE" id="PS50279"/>
    </source>
</evidence>
<dbReference type="InterPro" id="IPR020901">
    <property type="entry name" value="Prtase_inh_Kunz-CS"/>
</dbReference>
<dbReference type="InterPro" id="IPR000884">
    <property type="entry name" value="TSP1_rpt"/>
</dbReference>
<dbReference type="InterPro" id="IPR002223">
    <property type="entry name" value="Kunitz_BPTI"/>
</dbReference>
<dbReference type="GO" id="GO:0004867">
    <property type="term" value="F:serine-type endopeptidase inhibitor activity"/>
    <property type="evidence" value="ECO:0007669"/>
    <property type="project" value="InterPro"/>
</dbReference>
<dbReference type="FunFam" id="2.20.100.10:FF:000005">
    <property type="entry name" value="ADAM metallopeptidase with thrombospondin type 1 motif 9"/>
    <property type="match status" value="1"/>
</dbReference>
<dbReference type="SUPFAM" id="SSF57362">
    <property type="entry name" value="BPTI-like"/>
    <property type="match status" value="1"/>
</dbReference>
<dbReference type="PRINTS" id="PR00759">
    <property type="entry name" value="BASICPTASE"/>
</dbReference>
<name>A0AAD7W571_9TELE</name>
<dbReference type="PROSITE" id="PS50092">
    <property type="entry name" value="TSP1"/>
    <property type="match status" value="1"/>
</dbReference>
<dbReference type="GO" id="GO:0048019">
    <property type="term" value="F:receptor antagonist activity"/>
    <property type="evidence" value="ECO:0007669"/>
    <property type="project" value="TreeGrafter"/>
</dbReference>
<dbReference type="SMART" id="SM00131">
    <property type="entry name" value="KU"/>
    <property type="match status" value="1"/>
</dbReference>
<dbReference type="GO" id="GO:0005615">
    <property type="term" value="C:extracellular space"/>
    <property type="evidence" value="ECO:0007669"/>
    <property type="project" value="TreeGrafter"/>
</dbReference>
<proteinExistence type="predicted"/>
<dbReference type="Gene3D" id="2.20.100.10">
    <property type="entry name" value="Thrombospondin type-1 (TSP1) repeat"/>
    <property type="match status" value="1"/>
</dbReference>
<gene>
    <name evidence="8" type="ORF">AAFF_G00214480</name>
</gene>
<keyword evidence="5" id="KW-1015">Disulfide bond</keyword>
<accession>A0AAD7W571</accession>
<evidence type="ECO:0000256" key="1">
    <source>
        <dbReference type="ARBA" id="ARBA00004613"/>
    </source>
</evidence>
<protein>
    <recommendedName>
        <fullName evidence="7">BPTI/Kunitz inhibitor domain-containing protein</fullName>
    </recommendedName>
</protein>
<dbReference type="AlphaFoldDB" id="A0AAD7W571"/>
<dbReference type="EMBL" id="JAINUG010000284">
    <property type="protein sequence ID" value="KAJ8383878.1"/>
    <property type="molecule type" value="Genomic_DNA"/>
</dbReference>
<feature type="signal peptide" evidence="6">
    <location>
        <begin position="1"/>
        <end position="16"/>
    </location>
</feature>
<evidence type="ECO:0000256" key="4">
    <source>
        <dbReference type="ARBA" id="ARBA00022737"/>
    </source>
</evidence>
<keyword evidence="4" id="KW-0677">Repeat</keyword>
<dbReference type="PANTHER" id="PTHR45938">
    <property type="entry name" value="ACP24A4-RELATED"/>
    <property type="match status" value="1"/>
</dbReference>
<dbReference type="Proteomes" id="UP001221898">
    <property type="component" value="Unassembled WGS sequence"/>
</dbReference>
<sequence length="507" mass="54481">MEKLALTLLLLTRSQALSEASTDLVGKAFIFPGESLAHVALVPALNNTFLTVTLVDGTVEHMLGHMWAGQSDAQRAVCRPGRNAVQRGGRLPLRHRVGAARQPADLRAPALSGVQRLQLECVFSDMWRGDADSGGVLRGGRAERVQDSACSSLHRPQTVQTCQRPACHQHISWHVGHWGLCTKRCGSGTRERQVICSDRGYNLHGAEHCDITPRPPTVESCNDQPCHSPQMVPSMQDPRGHDLHGYLPYIPGEPSARRPVHSTPPPTTHTAQEPIGPATGPHCSQTYYGCCPDGRTAATRLNGDGCAPEPCALSRFGCCADGVTAAGGPSRLGCPDTGVHTRDHSPSGPEPREACHASTYGCCHDNLTPAAGPQQEGCPAPSTDAHRAACSLPSTVGPCADWTSRYYYDAATSRCVHFWYGGCQGNGNNFLTREECQRSCHGESSQPGPALVLRRDPGTRRVVGTRRMIIVHRGSRQGSSAAANAQRVRAPYHPFRHASQRVLTGAK</sequence>
<evidence type="ECO:0000256" key="6">
    <source>
        <dbReference type="SAM" id="SignalP"/>
    </source>
</evidence>
<dbReference type="Gene3D" id="4.10.410.10">
    <property type="entry name" value="Pancreatic trypsin inhibitor Kunitz domain"/>
    <property type="match status" value="1"/>
</dbReference>
<keyword evidence="3 6" id="KW-0732">Signal</keyword>